<keyword evidence="1" id="KW-0479">Metal-binding</keyword>
<evidence type="ECO:0008006" key="5">
    <source>
        <dbReference type="Google" id="ProtNLM"/>
    </source>
</evidence>
<dbReference type="PANTHER" id="PTHR33542:SF3">
    <property type="entry name" value="SIROHYDROCHLORIN FERROCHELATASE, CHLOROPLASTIC"/>
    <property type="match status" value="1"/>
</dbReference>
<dbReference type="InterPro" id="IPR002762">
    <property type="entry name" value="CbiX-like"/>
</dbReference>
<sequence>MAKTAIVILGHGSRAAEANQGLYEIADIVRNRCGLPVEAAFMSHGKPDLTTAIDRVIVSGAEKVVVVPLFLFSGIHVKKDIPEVLKKEQERLGNKARLIYAQSLGADPRIAEIVIDRIKEVS</sequence>
<gene>
    <name evidence="3" type="ORF">KKC1_06820</name>
</gene>
<dbReference type="CDD" id="cd03416">
    <property type="entry name" value="CbiX_SirB_N"/>
    <property type="match status" value="1"/>
</dbReference>
<name>A0A1Z5HQC9_9FIRM</name>
<keyword evidence="2" id="KW-0456">Lyase</keyword>
<accession>A0A1Z5HQC9</accession>
<comment type="caution">
    <text evidence="3">The sequence shown here is derived from an EMBL/GenBank/DDBJ whole genome shotgun (WGS) entry which is preliminary data.</text>
</comment>
<dbReference type="PANTHER" id="PTHR33542">
    <property type="entry name" value="SIROHYDROCHLORIN FERROCHELATASE, CHLOROPLASTIC"/>
    <property type="match status" value="1"/>
</dbReference>
<evidence type="ECO:0000256" key="2">
    <source>
        <dbReference type="ARBA" id="ARBA00023239"/>
    </source>
</evidence>
<dbReference type="Proteomes" id="UP000197032">
    <property type="component" value="Unassembled WGS sequence"/>
</dbReference>
<dbReference type="EMBL" id="BDGJ01000018">
    <property type="protein sequence ID" value="GAW91521.1"/>
    <property type="molecule type" value="Genomic_DNA"/>
</dbReference>
<evidence type="ECO:0000313" key="3">
    <source>
        <dbReference type="EMBL" id="GAW91521.1"/>
    </source>
</evidence>
<dbReference type="InterPro" id="IPR050963">
    <property type="entry name" value="Sirohydro_Cobaltochel/CbiX"/>
</dbReference>
<dbReference type="AlphaFoldDB" id="A0A1Z5HQC9"/>
<dbReference type="SUPFAM" id="SSF53800">
    <property type="entry name" value="Chelatase"/>
    <property type="match status" value="1"/>
</dbReference>
<dbReference type="GO" id="GO:0016829">
    <property type="term" value="F:lyase activity"/>
    <property type="evidence" value="ECO:0007669"/>
    <property type="project" value="UniProtKB-KW"/>
</dbReference>
<dbReference type="Pfam" id="PF01903">
    <property type="entry name" value="CbiX"/>
    <property type="match status" value="1"/>
</dbReference>
<protein>
    <recommendedName>
        <fullName evidence="5">Cobalamin (Vitamin B12) biosynthesis CbiX protein</fullName>
    </recommendedName>
</protein>
<dbReference type="GO" id="GO:0046872">
    <property type="term" value="F:metal ion binding"/>
    <property type="evidence" value="ECO:0007669"/>
    <property type="project" value="UniProtKB-KW"/>
</dbReference>
<dbReference type="RefSeq" id="WP_192868050.1">
    <property type="nucleotide sequence ID" value="NZ_BDGJ01000018.1"/>
</dbReference>
<reference evidence="4" key="1">
    <citation type="journal article" date="2017" name="Appl. Environ. Microbiol.">
        <title>Genomic analysis of Calderihabitans maritimus KKC1, a thermophilic hydrogenogenic carboxydotrophic bacterium isolated from marine sediment.</title>
        <authorList>
            <person name="Omae K."/>
            <person name="Yoneda Y."/>
            <person name="Fukuyama Y."/>
            <person name="Yoshida T."/>
            <person name="Sako Y."/>
        </authorList>
    </citation>
    <scope>NUCLEOTIDE SEQUENCE [LARGE SCALE GENOMIC DNA]</scope>
    <source>
        <strain evidence="4">KKC1</strain>
    </source>
</reference>
<dbReference type="Gene3D" id="3.40.50.1400">
    <property type="match status" value="1"/>
</dbReference>
<organism evidence="3 4">
    <name type="scientific">Calderihabitans maritimus</name>
    <dbReference type="NCBI Taxonomy" id="1246530"/>
    <lineage>
        <taxon>Bacteria</taxon>
        <taxon>Bacillati</taxon>
        <taxon>Bacillota</taxon>
        <taxon>Clostridia</taxon>
        <taxon>Neomoorellales</taxon>
        <taxon>Calderihabitantaceae</taxon>
        <taxon>Calderihabitans</taxon>
    </lineage>
</organism>
<proteinExistence type="predicted"/>
<keyword evidence="4" id="KW-1185">Reference proteome</keyword>
<evidence type="ECO:0000256" key="1">
    <source>
        <dbReference type="ARBA" id="ARBA00022723"/>
    </source>
</evidence>
<evidence type="ECO:0000313" key="4">
    <source>
        <dbReference type="Proteomes" id="UP000197032"/>
    </source>
</evidence>